<proteinExistence type="predicted"/>
<dbReference type="RefSeq" id="WP_168051488.1">
    <property type="nucleotide sequence ID" value="NZ_JAAOZT010000001.1"/>
</dbReference>
<evidence type="ECO:0000313" key="2">
    <source>
        <dbReference type="Proteomes" id="UP000571084"/>
    </source>
</evidence>
<reference evidence="1 2" key="1">
    <citation type="submission" date="2020-08" db="EMBL/GenBank/DDBJ databases">
        <title>Genomic Encyclopedia of Type Strains, Phase IV (KMG-IV): sequencing the most valuable type-strain genomes for metagenomic binning, comparative biology and taxonomic classification.</title>
        <authorList>
            <person name="Goeker M."/>
        </authorList>
    </citation>
    <scope>NUCLEOTIDE SEQUENCE [LARGE SCALE GENOMIC DNA]</scope>
    <source>
        <strain evidence="1 2">DSM 23240</strain>
    </source>
</reference>
<dbReference type="Proteomes" id="UP000571084">
    <property type="component" value="Unassembled WGS sequence"/>
</dbReference>
<name>A0A840RSV5_9BURK</name>
<dbReference type="InterPro" id="IPR014991">
    <property type="entry name" value="DUF1840"/>
</dbReference>
<organism evidence="1 2">
    <name type="scientific">Glaciimonas immobilis</name>
    <dbReference type="NCBI Taxonomy" id="728004"/>
    <lineage>
        <taxon>Bacteria</taxon>
        <taxon>Pseudomonadati</taxon>
        <taxon>Pseudomonadota</taxon>
        <taxon>Betaproteobacteria</taxon>
        <taxon>Burkholderiales</taxon>
        <taxon>Oxalobacteraceae</taxon>
        <taxon>Glaciimonas</taxon>
    </lineage>
</organism>
<keyword evidence="2" id="KW-1185">Reference proteome</keyword>
<gene>
    <name evidence="1" type="ORF">HNR39_002077</name>
</gene>
<protein>
    <recommendedName>
        <fullName evidence="3">DUF1840 domain-containing protein</fullName>
    </recommendedName>
</protein>
<comment type="caution">
    <text evidence="1">The sequence shown here is derived from an EMBL/GenBank/DDBJ whole genome shotgun (WGS) entry which is preliminary data.</text>
</comment>
<dbReference type="AlphaFoldDB" id="A0A840RSV5"/>
<dbReference type="Pfam" id="PF08895">
    <property type="entry name" value="DUF1840"/>
    <property type="match status" value="1"/>
</dbReference>
<accession>A0A840RSV5</accession>
<sequence>MLITFKCKASPDVTMYEHHVQRIFELLHKEAKIGVITAAETGPAIELLQGEIAKTTAHEKSAEVERDVVAHHGESGDDSGHETTERVAYAARTRPLLDMLIAANKAGNDILWGI</sequence>
<evidence type="ECO:0008006" key="3">
    <source>
        <dbReference type="Google" id="ProtNLM"/>
    </source>
</evidence>
<dbReference type="EMBL" id="JACHHQ010000004">
    <property type="protein sequence ID" value="MBB5200242.1"/>
    <property type="molecule type" value="Genomic_DNA"/>
</dbReference>
<evidence type="ECO:0000313" key="1">
    <source>
        <dbReference type="EMBL" id="MBB5200242.1"/>
    </source>
</evidence>